<organism evidence="9 10">
    <name type="scientific">Trifolium subterraneum</name>
    <name type="common">Subterranean clover</name>
    <dbReference type="NCBI Taxonomy" id="3900"/>
    <lineage>
        <taxon>Eukaryota</taxon>
        <taxon>Viridiplantae</taxon>
        <taxon>Streptophyta</taxon>
        <taxon>Embryophyta</taxon>
        <taxon>Tracheophyta</taxon>
        <taxon>Spermatophyta</taxon>
        <taxon>Magnoliopsida</taxon>
        <taxon>eudicotyledons</taxon>
        <taxon>Gunneridae</taxon>
        <taxon>Pentapetalae</taxon>
        <taxon>rosids</taxon>
        <taxon>fabids</taxon>
        <taxon>Fabales</taxon>
        <taxon>Fabaceae</taxon>
        <taxon>Papilionoideae</taxon>
        <taxon>50 kb inversion clade</taxon>
        <taxon>NPAAA clade</taxon>
        <taxon>Hologalegina</taxon>
        <taxon>IRL clade</taxon>
        <taxon>Trifolieae</taxon>
        <taxon>Trifolium</taxon>
    </lineage>
</organism>
<dbReference type="InterPro" id="IPR001789">
    <property type="entry name" value="Sig_transdc_resp-reg_receiver"/>
</dbReference>
<dbReference type="SUPFAM" id="SSF52172">
    <property type="entry name" value="CheY-like"/>
    <property type="match status" value="1"/>
</dbReference>
<feature type="region of interest" description="Disordered" evidence="7">
    <location>
        <begin position="206"/>
        <end position="233"/>
    </location>
</feature>
<evidence type="ECO:0000313" key="9">
    <source>
        <dbReference type="EMBL" id="GAU12851.1"/>
    </source>
</evidence>
<evidence type="ECO:0000256" key="5">
    <source>
        <dbReference type="ARBA" id="ARBA00023242"/>
    </source>
</evidence>
<keyword evidence="10" id="KW-1185">Reference proteome</keyword>
<dbReference type="CDD" id="cd17584">
    <property type="entry name" value="REC_typeB_ARR-like"/>
    <property type="match status" value="1"/>
</dbReference>
<evidence type="ECO:0000256" key="6">
    <source>
        <dbReference type="PROSITE-ProRule" id="PRU00169"/>
    </source>
</evidence>
<name>A0A2Z6LGU9_TRISU</name>
<dbReference type="SMART" id="SM00448">
    <property type="entry name" value="REC"/>
    <property type="match status" value="1"/>
</dbReference>
<protein>
    <recommendedName>
        <fullName evidence="8">Response regulatory domain-containing protein</fullName>
    </recommendedName>
</protein>
<keyword evidence="5" id="KW-0539">Nucleus</keyword>
<dbReference type="InterPro" id="IPR009057">
    <property type="entry name" value="Homeodomain-like_sf"/>
</dbReference>
<comment type="subcellular location">
    <subcellularLocation>
        <location evidence="1">Nucleus</location>
    </subcellularLocation>
</comment>
<evidence type="ECO:0000256" key="2">
    <source>
        <dbReference type="ARBA" id="ARBA00023012"/>
    </source>
</evidence>
<evidence type="ECO:0000259" key="8">
    <source>
        <dbReference type="PROSITE" id="PS50110"/>
    </source>
</evidence>
<dbReference type="GO" id="GO:0009736">
    <property type="term" value="P:cytokinin-activated signaling pathway"/>
    <property type="evidence" value="ECO:0007669"/>
    <property type="project" value="InterPro"/>
</dbReference>
<keyword evidence="4" id="KW-0804">Transcription</keyword>
<dbReference type="PANTHER" id="PTHR43874">
    <property type="entry name" value="TWO-COMPONENT RESPONSE REGULATOR"/>
    <property type="match status" value="1"/>
</dbReference>
<dbReference type="PANTHER" id="PTHR43874:SF206">
    <property type="entry name" value="RESPONSE REGULATOR RECEIVER DOMAIN PROTEIN"/>
    <property type="match status" value="1"/>
</dbReference>
<dbReference type="GO" id="GO:0000160">
    <property type="term" value="P:phosphorelay signal transduction system"/>
    <property type="evidence" value="ECO:0007669"/>
    <property type="project" value="UniProtKB-KW"/>
</dbReference>
<keyword evidence="3" id="KW-0805">Transcription regulation</keyword>
<dbReference type="Gene3D" id="3.40.50.2300">
    <property type="match status" value="1"/>
</dbReference>
<dbReference type="Gene3D" id="1.10.10.60">
    <property type="entry name" value="Homeodomain-like"/>
    <property type="match status" value="1"/>
</dbReference>
<accession>A0A2Z6LGU9</accession>
<keyword evidence="2" id="KW-0902">Two-component regulatory system</keyword>
<reference evidence="10" key="1">
    <citation type="journal article" date="2017" name="Front. Plant Sci.">
        <title>Climate Clever Clovers: New Paradigm to Reduce the Environmental Footprint of Ruminants by Breeding Low Methanogenic Forages Utilizing Haplotype Variation.</title>
        <authorList>
            <person name="Kaur P."/>
            <person name="Appels R."/>
            <person name="Bayer P.E."/>
            <person name="Keeble-Gagnere G."/>
            <person name="Wang J."/>
            <person name="Hirakawa H."/>
            <person name="Shirasawa K."/>
            <person name="Vercoe P."/>
            <person name="Stefanova K."/>
            <person name="Durmic Z."/>
            <person name="Nichols P."/>
            <person name="Revell C."/>
            <person name="Isobe S.N."/>
            <person name="Edwards D."/>
            <person name="Erskine W."/>
        </authorList>
    </citation>
    <scope>NUCLEOTIDE SEQUENCE [LARGE SCALE GENOMIC DNA]</scope>
    <source>
        <strain evidence="10">cv. Daliak</strain>
    </source>
</reference>
<dbReference type="InterPro" id="IPR011006">
    <property type="entry name" value="CheY-like_superfamily"/>
</dbReference>
<dbReference type="Pfam" id="PF00072">
    <property type="entry name" value="Response_reg"/>
    <property type="match status" value="1"/>
</dbReference>
<dbReference type="OrthoDB" id="1424219at2759"/>
<gene>
    <name evidence="9" type="ORF">TSUD_73380</name>
</gene>
<dbReference type="GO" id="GO:0005634">
    <property type="term" value="C:nucleus"/>
    <property type="evidence" value="ECO:0007669"/>
    <property type="project" value="UniProtKB-SubCell"/>
</dbReference>
<comment type="caution">
    <text evidence="6">Lacks conserved residue(s) required for the propagation of feature annotation.</text>
</comment>
<dbReference type="FunFam" id="1.10.10.60:FF:000007">
    <property type="entry name" value="Two-component response regulator"/>
    <property type="match status" value="1"/>
</dbReference>
<dbReference type="PROSITE" id="PS50110">
    <property type="entry name" value="RESPONSE_REGULATORY"/>
    <property type="match status" value="1"/>
</dbReference>
<evidence type="ECO:0000256" key="3">
    <source>
        <dbReference type="ARBA" id="ARBA00023015"/>
    </source>
</evidence>
<dbReference type="InterPro" id="IPR045279">
    <property type="entry name" value="ARR-like"/>
</dbReference>
<dbReference type="SUPFAM" id="SSF46689">
    <property type="entry name" value="Homeodomain-like"/>
    <property type="match status" value="1"/>
</dbReference>
<evidence type="ECO:0000256" key="1">
    <source>
        <dbReference type="ARBA" id="ARBA00004123"/>
    </source>
</evidence>
<dbReference type="NCBIfam" id="TIGR01557">
    <property type="entry name" value="myb_SHAQKYF"/>
    <property type="match status" value="1"/>
</dbReference>
<evidence type="ECO:0000256" key="4">
    <source>
        <dbReference type="ARBA" id="ARBA00023163"/>
    </source>
</evidence>
<proteinExistence type="predicted"/>
<feature type="domain" description="Response regulatory" evidence="8">
    <location>
        <begin position="16"/>
        <end position="132"/>
    </location>
</feature>
<dbReference type="Proteomes" id="UP000242715">
    <property type="component" value="Unassembled WGS sequence"/>
</dbReference>
<dbReference type="EMBL" id="DF973126">
    <property type="protein sequence ID" value="GAU12851.1"/>
    <property type="molecule type" value="Genomic_DNA"/>
</dbReference>
<feature type="compositionally biased region" description="Basic residues" evidence="7">
    <location>
        <begin position="206"/>
        <end position="227"/>
    </location>
</feature>
<dbReference type="GO" id="GO:0003677">
    <property type="term" value="F:DNA binding"/>
    <property type="evidence" value="ECO:0007669"/>
    <property type="project" value="InterPro"/>
</dbReference>
<sequence length="312" mass="36140">MAFSSEIPYRFPEGLRVFILDHDTTQLNTIADMCFQCNYEVTTCTMASFAVHLLRETKGYFDVILIEAQMPDMNSYDFLQRVTQEIKIPIIMMGVDDDTTNARMKAIEKGACEYWRKPLNKNHINNMWQHVATIQEQDQILRILETNRVSWSSPKLHEQFLRVVNQIGIDKAKPKTIVDLMNVPGLTTKHVSSHLQKLRLGLKSSSKKTKLKKNLSKSGRKNSKQHQYHVPNPNESLEVVQSMPAEHDQNVVLNSEVIQCDNNFHAQEHQKLFDDFEVSNMFTDKTNMMLDDLPSLYDEAWCSSEYGTFDWC</sequence>
<evidence type="ECO:0000256" key="7">
    <source>
        <dbReference type="SAM" id="MobiDB-lite"/>
    </source>
</evidence>
<evidence type="ECO:0000313" key="10">
    <source>
        <dbReference type="Proteomes" id="UP000242715"/>
    </source>
</evidence>
<dbReference type="InterPro" id="IPR006447">
    <property type="entry name" value="Myb_dom_plants"/>
</dbReference>
<dbReference type="AlphaFoldDB" id="A0A2Z6LGU9"/>